<evidence type="ECO:0008006" key="4">
    <source>
        <dbReference type="Google" id="ProtNLM"/>
    </source>
</evidence>
<evidence type="ECO:0000256" key="1">
    <source>
        <dbReference type="SAM" id="SignalP"/>
    </source>
</evidence>
<name>A0A3A5HCD9_9ACTN</name>
<proteinExistence type="predicted"/>
<accession>A0A3A5HCD9</accession>
<dbReference type="Proteomes" id="UP000276542">
    <property type="component" value="Unassembled WGS sequence"/>
</dbReference>
<comment type="caution">
    <text evidence="2">The sequence shown here is derived from an EMBL/GenBank/DDBJ whole genome shotgun (WGS) entry which is preliminary data.</text>
</comment>
<dbReference type="SUPFAM" id="SSF89392">
    <property type="entry name" value="Prokaryotic lipoproteins and lipoprotein localization factors"/>
    <property type="match status" value="1"/>
</dbReference>
<dbReference type="RefSeq" id="WP_120061501.1">
    <property type="nucleotide sequence ID" value="NZ_QYRP01000002.1"/>
</dbReference>
<feature type="chain" id="PRO_5039620878" description="LppX_LprAFG lipoprotein" evidence="1">
    <location>
        <begin position="26"/>
        <end position="262"/>
    </location>
</feature>
<sequence length="262" mass="28005">MTRQVRRAAASLAVVALASTLTSCGGGDPARTEDKAAEGPCGLTTRRAGHLTLKNASDLLGKAADRRLTQRFRVDETVGKRTVSMEGSGDSTADELTSMDLTMSGADGIGLRLIYLDETMYVSGDGITPEGKFVPIDINDPRDPVAKPMKAELESAGINASLTAWEAGLVGVKYVGKETLDDGSKTEFYEFNVDPRLAARAAGIDAPAGMPAYVTWYVWVDAWNLVHKVQGEVDGGKTTMTFSGYCEPLSIKPPDEEDLIPR</sequence>
<dbReference type="AlphaFoldDB" id="A0A3A5HCD9"/>
<evidence type="ECO:0000313" key="3">
    <source>
        <dbReference type="Proteomes" id="UP000276542"/>
    </source>
</evidence>
<keyword evidence="1" id="KW-0732">Signal</keyword>
<organism evidence="2 3">
    <name type="scientific">Nocardioides cavernaquae</name>
    <dbReference type="NCBI Taxonomy" id="2321396"/>
    <lineage>
        <taxon>Bacteria</taxon>
        <taxon>Bacillati</taxon>
        <taxon>Actinomycetota</taxon>
        <taxon>Actinomycetes</taxon>
        <taxon>Propionibacteriales</taxon>
        <taxon>Nocardioidaceae</taxon>
        <taxon>Nocardioides</taxon>
    </lineage>
</organism>
<dbReference type="Gene3D" id="2.50.20.20">
    <property type="match status" value="1"/>
</dbReference>
<protein>
    <recommendedName>
        <fullName evidence="4">LppX_LprAFG lipoprotein</fullName>
    </recommendedName>
</protein>
<feature type="signal peptide" evidence="1">
    <location>
        <begin position="1"/>
        <end position="25"/>
    </location>
</feature>
<dbReference type="InterPro" id="IPR029046">
    <property type="entry name" value="LolA/LolB/LppX"/>
</dbReference>
<dbReference type="EMBL" id="QYRP01000002">
    <property type="protein sequence ID" value="RJS47538.1"/>
    <property type="molecule type" value="Genomic_DNA"/>
</dbReference>
<dbReference type="PROSITE" id="PS51257">
    <property type="entry name" value="PROKAR_LIPOPROTEIN"/>
    <property type="match status" value="1"/>
</dbReference>
<dbReference type="OrthoDB" id="3781094at2"/>
<evidence type="ECO:0000313" key="2">
    <source>
        <dbReference type="EMBL" id="RJS47538.1"/>
    </source>
</evidence>
<reference evidence="3" key="1">
    <citation type="submission" date="2018-09" db="EMBL/GenBank/DDBJ databases">
        <authorList>
            <person name="Zhu H."/>
        </authorList>
    </citation>
    <scope>NUCLEOTIDE SEQUENCE [LARGE SCALE GENOMIC DNA]</scope>
    <source>
        <strain evidence="3">K1W22B-1</strain>
    </source>
</reference>
<gene>
    <name evidence="2" type="ORF">D4739_15840</name>
</gene>
<keyword evidence="3" id="KW-1185">Reference proteome</keyword>